<dbReference type="Proteomes" id="UP000770015">
    <property type="component" value="Unassembled WGS sequence"/>
</dbReference>
<dbReference type="InterPro" id="IPR000182">
    <property type="entry name" value="GNAT_dom"/>
</dbReference>
<gene>
    <name evidence="2" type="ORF">F5X68DRAFT_194393</name>
</gene>
<dbReference type="InterPro" id="IPR052523">
    <property type="entry name" value="Trichothecene_AcTrans"/>
</dbReference>
<keyword evidence="3" id="KW-1185">Reference proteome</keyword>
<feature type="domain" description="N-acetyltransferase" evidence="1">
    <location>
        <begin position="83"/>
        <end position="228"/>
    </location>
</feature>
<protein>
    <submittedName>
        <fullName evidence="2">GNAT family acetyltransferase</fullName>
    </submittedName>
</protein>
<evidence type="ECO:0000313" key="2">
    <source>
        <dbReference type="EMBL" id="KAH6670891.1"/>
    </source>
</evidence>
<dbReference type="SUPFAM" id="SSF55729">
    <property type="entry name" value="Acyl-CoA N-acyltransferases (Nat)"/>
    <property type="match status" value="1"/>
</dbReference>
<dbReference type="OrthoDB" id="4738875at2759"/>
<dbReference type="PROSITE" id="PS51186">
    <property type="entry name" value="GNAT"/>
    <property type="match status" value="1"/>
</dbReference>
<dbReference type="PANTHER" id="PTHR42791:SF2">
    <property type="entry name" value="N-ACETYLTRANSFERASE DOMAIN-CONTAINING PROTEIN"/>
    <property type="match status" value="1"/>
</dbReference>
<sequence>MHIRHATLDDLPAVADVILASLAEDSSWKSLFPPDFRKNPAYEAYTLEVLARYLDPENQNHLVVVAEVSRATAKGLVTTIASVAVWDMSQAEMHDTWRKSIDTLFDVDDLIAVMAPAASPNVRDKLATMHAAVSFSQRQHFENAGAHAYLEALATHPAYRGQGYAKALSAVGLESARARGLAVAVMTSSRGYIFFSGLAFADLGCVSLRGPDRSREDCVLKVMILPAPRPKARRRGSSMLGSLLSIVGSPRS</sequence>
<organism evidence="2 3">
    <name type="scientific">Plectosphaerella plurivora</name>
    <dbReference type="NCBI Taxonomy" id="936078"/>
    <lineage>
        <taxon>Eukaryota</taxon>
        <taxon>Fungi</taxon>
        <taxon>Dikarya</taxon>
        <taxon>Ascomycota</taxon>
        <taxon>Pezizomycotina</taxon>
        <taxon>Sordariomycetes</taxon>
        <taxon>Hypocreomycetidae</taxon>
        <taxon>Glomerellales</taxon>
        <taxon>Plectosphaerellaceae</taxon>
        <taxon>Plectosphaerella</taxon>
    </lineage>
</organism>
<name>A0A9P8V3F9_9PEZI</name>
<dbReference type="CDD" id="cd04301">
    <property type="entry name" value="NAT_SF"/>
    <property type="match status" value="1"/>
</dbReference>
<dbReference type="GO" id="GO:0016747">
    <property type="term" value="F:acyltransferase activity, transferring groups other than amino-acyl groups"/>
    <property type="evidence" value="ECO:0007669"/>
    <property type="project" value="InterPro"/>
</dbReference>
<accession>A0A9P8V3F9</accession>
<evidence type="ECO:0000313" key="3">
    <source>
        <dbReference type="Proteomes" id="UP000770015"/>
    </source>
</evidence>
<comment type="caution">
    <text evidence="2">The sequence shown here is derived from an EMBL/GenBank/DDBJ whole genome shotgun (WGS) entry which is preliminary data.</text>
</comment>
<proteinExistence type="predicted"/>
<dbReference type="Gene3D" id="3.40.630.30">
    <property type="match status" value="1"/>
</dbReference>
<dbReference type="InterPro" id="IPR016181">
    <property type="entry name" value="Acyl_CoA_acyltransferase"/>
</dbReference>
<dbReference type="PANTHER" id="PTHR42791">
    <property type="entry name" value="GNAT FAMILY ACETYLTRANSFERASE"/>
    <property type="match status" value="1"/>
</dbReference>
<dbReference type="Pfam" id="PF00583">
    <property type="entry name" value="Acetyltransf_1"/>
    <property type="match status" value="1"/>
</dbReference>
<dbReference type="EMBL" id="JAGSXJ010000029">
    <property type="protein sequence ID" value="KAH6670891.1"/>
    <property type="molecule type" value="Genomic_DNA"/>
</dbReference>
<evidence type="ECO:0000259" key="1">
    <source>
        <dbReference type="PROSITE" id="PS51186"/>
    </source>
</evidence>
<dbReference type="AlphaFoldDB" id="A0A9P8V3F9"/>
<reference evidence="2" key="1">
    <citation type="journal article" date="2021" name="Nat. Commun.">
        <title>Genetic determinants of endophytism in the Arabidopsis root mycobiome.</title>
        <authorList>
            <person name="Mesny F."/>
            <person name="Miyauchi S."/>
            <person name="Thiergart T."/>
            <person name="Pickel B."/>
            <person name="Atanasova L."/>
            <person name="Karlsson M."/>
            <person name="Huettel B."/>
            <person name="Barry K.W."/>
            <person name="Haridas S."/>
            <person name="Chen C."/>
            <person name="Bauer D."/>
            <person name="Andreopoulos W."/>
            <person name="Pangilinan J."/>
            <person name="LaButti K."/>
            <person name="Riley R."/>
            <person name="Lipzen A."/>
            <person name="Clum A."/>
            <person name="Drula E."/>
            <person name="Henrissat B."/>
            <person name="Kohler A."/>
            <person name="Grigoriev I.V."/>
            <person name="Martin F.M."/>
            <person name="Hacquard S."/>
        </authorList>
    </citation>
    <scope>NUCLEOTIDE SEQUENCE</scope>
    <source>
        <strain evidence="2">MPI-SDFR-AT-0117</strain>
    </source>
</reference>